<keyword evidence="7" id="KW-1185">Reference proteome</keyword>
<feature type="domain" description="CBM6" evidence="4">
    <location>
        <begin position="272"/>
        <end position="394"/>
    </location>
</feature>
<keyword evidence="6" id="KW-0326">Glycosidase</keyword>
<evidence type="ECO:0000256" key="3">
    <source>
        <dbReference type="SAM" id="SignalP"/>
    </source>
</evidence>
<reference evidence="7" key="1">
    <citation type="submission" date="2016-12" db="EMBL/GenBank/DDBJ databases">
        <authorList>
            <person name="Rodrigo-Torres L."/>
            <person name="Arahal R.D."/>
            <person name="Lucena T."/>
        </authorList>
    </citation>
    <scope>NUCLEOTIDE SEQUENCE [LARGE SCALE GENOMIC DNA]</scope>
</reference>
<dbReference type="InterPro" id="IPR005084">
    <property type="entry name" value="CBM6"/>
</dbReference>
<dbReference type="GO" id="GO:0005975">
    <property type="term" value="P:carbohydrate metabolic process"/>
    <property type="evidence" value="ECO:0007669"/>
    <property type="project" value="InterPro"/>
</dbReference>
<dbReference type="SUPFAM" id="SSF49785">
    <property type="entry name" value="Galactose-binding domain-like"/>
    <property type="match status" value="1"/>
</dbReference>
<dbReference type="InterPro" id="IPR006584">
    <property type="entry name" value="Cellulose-bd_IV"/>
</dbReference>
<dbReference type="InterPro" id="IPR000757">
    <property type="entry name" value="Beta-glucanase-like"/>
</dbReference>
<dbReference type="PANTHER" id="PTHR10963:SF55">
    <property type="entry name" value="GLYCOSIDE HYDROLASE FAMILY 16 PROTEIN"/>
    <property type="match status" value="1"/>
</dbReference>
<feature type="chain" id="PRO_5012342214" evidence="3">
    <location>
        <begin position="23"/>
        <end position="396"/>
    </location>
</feature>
<dbReference type="STRING" id="1117707.VQ7734_04812"/>
<name>A0A1M7Z308_9VIBR</name>
<protein>
    <submittedName>
        <fullName evidence="6">Beta-glucanase</fullName>
        <ecNumber evidence="6">3.2.1.73</ecNumber>
    </submittedName>
</protein>
<dbReference type="Pfam" id="PF03422">
    <property type="entry name" value="CBM_6"/>
    <property type="match status" value="1"/>
</dbReference>
<dbReference type="SMART" id="SM00606">
    <property type="entry name" value="CBD_IV"/>
    <property type="match status" value="1"/>
</dbReference>
<keyword evidence="2 3" id="KW-0732">Signal</keyword>
<dbReference type="RefSeq" id="WP_073586468.1">
    <property type="nucleotide sequence ID" value="NZ_AP024897.1"/>
</dbReference>
<dbReference type="OrthoDB" id="9809583at2"/>
<evidence type="ECO:0000259" key="5">
    <source>
        <dbReference type="PROSITE" id="PS51762"/>
    </source>
</evidence>
<dbReference type="GO" id="GO:0042972">
    <property type="term" value="F:licheninase activity"/>
    <property type="evidence" value="ECO:0007669"/>
    <property type="project" value="UniProtKB-EC"/>
</dbReference>
<dbReference type="PANTHER" id="PTHR10963">
    <property type="entry name" value="GLYCOSYL HYDROLASE-RELATED"/>
    <property type="match status" value="1"/>
</dbReference>
<accession>A0A1M7Z308</accession>
<dbReference type="GO" id="GO:0030246">
    <property type="term" value="F:carbohydrate binding"/>
    <property type="evidence" value="ECO:0007669"/>
    <property type="project" value="InterPro"/>
</dbReference>
<dbReference type="CDD" id="cd08023">
    <property type="entry name" value="GH16_laminarinase_like"/>
    <property type="match status" value="1"/>
</dbReference>
<dbReference type="EC" id="3.2.1.73" evidence="6"/>
<dbReference type="Gene3D" id="2.60.120.200">
    <property type="match status" value="1"/>
</dbReference>
<dbReference type="PROSITE" id="PS51762">
    <property type="entry name" value="GH16_2"/>
    <property type="match status" value="1"/>
</dbReference>
<organism evidence="6 7">
    <name type="scientific">Vibrio quintilis</name>
    <dbReference type="NCBI Taxonomy" id="1117707"/>
    <lineage>
        <taxon>Bacteria</taxon>
        <taxon>Pseudomonadati</taxon>
        <taxon>Pseudomonadota</taxon>
        <taxon>Gammaproteobacteria</taxon>
        <taxon>Vibrionales</taxon>
        <taxon>Vibrionaceae</taxon>
        <taxon>Vibrio</taxon>
    </lineage>
</organism>
<dbReference type="SUPFAM" id="SSF49899">
    <property type="entry name" value="Concanavalin A-like lectins/glucanases"/>
    <property type="match status" value="1"/>
</dbReference>
<dbReference type="CDD" id="cd04080">
    <property type="entry name" value="CBM6_cellulase-like"/>
    <property type="match status" value="1"/>
</dbReference>
<evidence type="ECO:0000256" key="1">
    <source>
        <dbReference type="ARBA" id="ARBA00006865"/>
    </source>
</evidence>
<dbReference type="Proteomes" id="UP000184600">
    <property type="component" value="Unassembled WGS sequence"/>
</dbReference>
<dbReference type="AlphaFoldDB" id="A0A1M7Z308"/>
<evidence type="ECO:0000256" key="2">
    <source>
        <dbReference type="ARBA" id="ARBA00022729"/>
    </source>
</evidence>
<evidence type="ECO:0000259" key="4">
    <source>
        <dbReference type="PROSITE" id="PS51175"/>
    </source>
</evidence>
<dbReference type="InterPro" id="IPR013320">
    <property type="entry name" value="ConA-like_dom_sf"/>
</dbReference>
<dbReference type="Gene3D" id="2.60.120.260">
    <property type="entry name" value="Galactose-binding domain-like"/>
    <property type="match status" value="1"/>
</dbReference>
<dbReference type="EMBL" id="FRFG01000091">
    <property type="protein sequence ID" value="SHO59036.1"/>
    <property type="molecule type" value="Genomic_DNA"/>
</dbReference>
<keyword evidence="6" id="KW-0378">Hydrolase</keyword>
<dbReference type="Pfam" id="PF00722">
    <property type="entry name" value="Glyco_hydro_16"/>
    <property type="match status" value="1"/>
</dbReference>
<proteinExistence type="inferred from homology"/>
<evidence type="ECO:0000313" key="7">
    <source>
        <dbReference type="Proteomes" id="UP000184600"/>
    </source>
</evidence>
<dbReference type="InterPro" id="IPR008979">
    <property type="entry name" value="Galactose-bd-like_sf"/>
</dbReference>
<dbReference type="PROSITE" id="PS51175">
    <property type="entry name" value="CBM6"/>
    <property type="match status" value="1"/>
</dbReference>
<sequence>MKKLNTTLALAGCALFSQQAMSANWQLVWHDEFTNSISSDWVFETGNGSSGWGNNELEYYQKENASVENGNLVITAKKESSHGFKYTSARMKTQGLQSFKYGKIEARIKLPNGSGLWPAFWMLGSNIDSVSWPYCGEIDIMEHVNSESQTHGTIHWQADQYANYTGHSFNIDVTKYHTYTVEWDKSEIRWYVDGTMYHVASILDNINGTDEFHKQFFILLNMAVGGNWPGFTIDDSKMPAKMYVDYVRVYQDKDNTSSSHTGSSSNSSSFSKTIQAEDYSSMNGVATESTSDTGGGKNVGWIDTGDWMAFNNIKIPATGDYQIEYRVSSANGGARLSLDHSSGATVLGYLDIGSTGGWQSWKTLSQHVHIDAGTYNFGIYAQTGGFNLNWWKIKKL</sequence>
<evidence type="ECO:0000313" key="6">
    <source>
        <dbReference type="EMBL" id="SHO59036.1"/>
    </source>
</evidence>
<feature type="signal peptide" evidence="3">
    <location>
        <begin position="1"/>
        <end position="22"/>
    </location>
</feature>
<gene>
    <name evidence="6" type="primary">bglA</name>
    <name evidence="6" type="ORF">VQ7734_04812</name>
</gene>
<dbReference type="InterPro" id="IPR050546">
    <property type="entry name" value="Glycosyl_Hydrlase_16"/>
</dbReference>
<comment type="similarity">
    <text evidence="1">Belongs to the glycosyl hydrolase 16 family.</text>
</comment>
<feature type="domain" description="GH16" evidence="5">
    <location>
        <begin position="31"/>
        <end position="255"/>
    </location>
</feature>